<dbReference type="EMBL" id="LRQR01000036">
    <property type="protein sequence ID" value="KXA61826.1"/>
    <property type="molecule type" value="Genomic_DNA"/>
</dbReference>
<gene>
    <name evidence="4" type="ORF">HMPREF3228_00531</name>
</gene>
<dbReference type="InterPro" id="IPR038247">
    <property type="entry name" value="Jag_N_dom_sf"/>
</dbReference>
<feature type="transmembrane region" description="Helical" evidence="2">
    <location>
        <begin position="64"/>
        <end position="86"/>
    </location>
</feature>
<evidence type="ECO:0000259" key="3">
    <source>
        <dbReference type="SMART" id="SM01245"/>
    </source>
</evidence>
<feature type="domain" description="RNA-binding protein KhpB N-terminal" evidence="3">
    <location>
        <begin position="3"/>
        <end position="54"/>
    </location>
</feature>
<sequence length="275" mass="29684">MGNYKGKNVDEAIENGLSELNLKKSEVKINIIDHGNAGVFGFFEKEAEVEITTLSPLELKVKKLIPYLIGVAVIFIILISVIIGVYSDKSTTVSPPSSTETSSVVEKSVEKTSESSSTSSSSTPASSSSTNTTSSSTETSSTSPSQSAVITTENNEEFKALLQTDDSSTITNFIQKYKGQVIEFDGHIADIAHYKNYKTKFDMLIYGGNYLGAEQAPSGPNFKFVNITTVSNAAFNSFNGENISKGQNVHIKAQIGNYNSTQDLVYLSPIKVSPR</sequence>
<dbReference type="Gene3D" id="3.30.30.80">
    <property type="entry name" value="probable RNA-binding protein from clostridium symbiosum atcc 14940"/>
    <property type="match status" value="1"/>
</dbReference>
<keyword evidence="2" id="KW-0472">Membrane</keyword>
<evidence type="ECO:0000256" key="2">
    <source>
        <dbReference type="SAM" id="Phobius"/>
    </source>
</evidence>
<dbReference type="InterPro" id="IPR032290">
    <property type="entry name" value="DUF4839"/>
</dbReference>
<dbReference type="AlphaFoldDB" id="A0A133S0W8"/>
<dbReference type="InterPro" id="IPR032782">
    <property type="entry name" value="KhpB_N"/>
</dbReference>
<evidence type="ECO:0000256" key="1">
    <source>
        <dbReference type="SAM" id="MobiDB-lite"/>
    </source>
</evidence>
<dbReference type="SMART" id="SM01245">
    <property type="entry name" value="Jag_N"/>
    <property type="match status" value="1"/>
</dbReference>
<proteinExistence type="predicted"/>
<evidence type="ECO:0000313" key="5">
    <source>
        <dbReference type="Proteomes" id="UP000070065"/>
    </source>
</evidence>
<dbReference type="Proteomes" id="UP000070065">
    <property type="component" value="Unassembled WGS sequence"/>
</dbReference>
<keyword evidence="2" id="KW-0812">Transmembrane</keyword>
<reference evidence="4 5" key="1">
    <citation type="submission" date="2016-01" db="EMBL/GenBank/DDBJ databases">
        <authorList>
            <person name="Oliw E.H."/>
        </authorList>
    </citation>
    <scope>NUCLEOTIDE SEQUENCE [LARGE SCALE GENOMIC DNA]</scope>
    <source>
        <strain evidence="4 5">CMW7705B</strain>
    </source>
</reference>
<feature type="region of interest" description="Disordered" evidence="1">
    <location>
        <begin position="89"/>
        <end position="150"/>
    </location>
</feature>
<keyword evidence="2" id="KW-1133">Transmembrane helix</keyword>
<accession>A0A133S0W8</accession>
<comment type="caution">
    <text evidence="4">The sequence shown here is derived from an EMBL/GenBank/DDBJ whole genome shotgun (WGS) entry which is preliminary data.</text>
</comment>
<feature type="compositionally biased region" description="Low complexity" evidence="1">
    <location>
        <begin position="114"/>
        <end position="145"/>
    </location>
</feature>
<name>A0A133S0W8_STRMT</name>
<dbReference type="Pfam" id="PF14804">
    <property type="entry name" value="Jag_N"/>
    <property type="match status" value="1"/>
</dbReference>
<organism evidence="4 5">
    <name type="scientific">Streptococcus mitis</name>
    <dbReference type="NCBI Taxonomy" id="28037"/>
    <lineage>
        <taxon>Bacteria</taxon>
        <taxon>Bacillati</taxon>
        <taxon>Bacillota</taxon>
        <taxon>Bacilli</taxon>
        <taxon>Lactobacillales</taxon>
        <taxon>Streptococcaceae</taxon>
        <taxon>Streptococcus</taxon>
        <taxon>Streptococcus mitis group</taxon>
    </lineage>
</organism>
<dbReference type="PATRIC" id="fig|28037.231.peg.528"/>
<protein>
    <recommendedName>
        <fullName evidence="3">RNA-binding protein KhpB N-terminal domain-containing protein</fullName>
    </recommendedName>
</protein>
<evidence type="ECO:0000313" key="4">
    <source>
        <dbReference type="EMBL" id="KXA61826.1"/>
    </source>
</evidence>
<dbReference type="Pfam" id="PF16127">
    <property type="entry name" value="DUF4839"/>
    <property type="match status" value="1"/>
</dbReference>
<feature type="compositionally biased region" description="Low complexity" evidence="1">
    <location>
        <begin position="89"/>
        <end position="106"/>
    </location>
</feature>
<dbReference type="RefSeq" id="WP_060805458.1">
    <property type="nucleotide sequence ID" value="NZ_JAJNSD010000006.1"/>
</dbReference>